<evidence type="ECO:0000256" key="1">
    <source>
        <dbReference type="SAM" id="MobiDB-lite"/>
    </source>
</evidence>
<keyword evidence="2" id="KW-1133">Transmembrane helix</keyword>
<name>A0AAD6S7G3_9AGAR</name>
<organism evidence="3 4">
    <name type="scientific">Mycena alexandri</name>
    <dbReference type="NCBI Taxonomy" id="1745969"/>
    <lineage>
        <taxon>Eukaryota</taxon>
        <taxon>Fungi</taxon>
        <taxon>Dikarya</taxon>
        <taxon>Basidiomycota</taxon>
        <taxon>Agaricomycotina</taxon>
        <taxon>Agaricomycetes</taxon>
        <taxon>Agaricomycetidae</taxon>
        <taxon>Agaricales</taxon>
        <taxon>Marasmiineae</taxon>
        <taxon>Mycenaceae</taxon>
        <taxon>Mycena</taxon>
    </lineage>
</organism>
<protein>
    <submittedName>
        <fullName evidence="3">Uncharacterized protein</fullName>
    </submittedName>
</protein>
<keyword evidence="2" id="KW-0472">Membrane</keyword>
<feature type="transmembrane region" description="Helical" evidence="2">
    <location>
        <begin position="104"/>
        <end position="124"/>
    </location>
</feature>
<dbReference type="AlphaFoldDB" id="A0AAD6S7G3"/>
<gene>
    <name evidence="3" type="ORF">C8F04DRAFT_1139134</name>
</gene>
<accession>A0AAD6S7G3</accession>
<dbReference type="EMBL" id="JARJCM010000218">
    <property type="protein sequence ID" value="KAJ7022022.1"/>
    <property type="molecule type" value="Genomic_DNA"/>
</dbReference>
<dbReference type="Proteomes" id="UP001218188">
    <property type="component" value="Unassembled WGS sequence"/>
</dbReference>
<reference evidence="3" key="1">
    <citation type="submission" date="2023-03" db="EMBL/GenBank/DDBJ databases">
        <title>Massive genome expansion in bonnet fungi (Mycena s.s.) driven by repeated elements and novel gene families across ecological guilds.</title>
        <authorList>
            <consortium name="Lawrence Berkeley National Laboratory"/>
            <person name="Harder C.B."/>
            <person name="Miyauchi S."/>
            <person name="Viragh M."/>
            <person name="Kuo A."/>
            <person name="Thoen E."/>
            <person name="Andreopoulos B."/>
            <person name="Lu D."/>
            <person name="Skrede I."/>
            <person name="Drula E."/>
            <person name="Henrissat B."/>
            <person name="Morin E."/>
            <person name="Kohler A."/>
            <person name="Barry K."/>
            <person name="LaButti K."/>
            <person name="Morin E."/>
            <person name="Salamov A."/>
            <person name="Lipzen A."/>
            <person name="Mereny Z."/>
            <person name="Hegedus B."/>
            <person name="Baldrian P."/>
            <person name="Stursova M."/>
            <person name="Weitz H."/>
            <person name="Taylor A."/>
            <person name="Grigoriev I.V."/>
            <person name="Nagy L.G."/>
            <person name="Martin F."/>
            <person name="Kauserud H."/>
        </authorList>
    </citation>
    <scope>NUCLEOTIDE SEQUENCE</scope>
    <source>
        <strain evidence="3">CBHHK200</strain>
    </source>
</reference>
<proteinExistence type="predicted"/>
<evidence type="ECO:0000313" key="4">
    <source>
        <dbReference type="Proteomes" id="UP001218188"/>
    </source>
</evidence>
<keyword evidence="2" id="KW-0812">Transmembrane</keyword>
<keyword evidence="4" id="KW-1185">Reference proteome</keyword>
<evidence type="ECO:0000313" key="3">
    <source>
        <dbReference type="EMBL" id="KAJ7022022.1"/>
    </source>
</evidence>
<feature type="region of interest" description="Disordered" evidence="1">
    <location>
        <begin position="148"/>
        <end position="171"/>
    </location>
</feature>
<comment type="caution">
    <text evidence="3">The sequence shown here is derived from an EMBL/GenBank/DDBJ whole genome shotgun (WGS) entry which is preliminary data.</text>
</comment>
<feature type="transmembrane region" description="Helical" evidence="2">
    <location>
        <begin position="38"/>
        <end position="58"/>
    </location>
</feature>
<evidence type="ECO:0000256" key="2">
    <source>
        <dbReference type="SAM" id="Phobius"/>
    </source>
</evidence>
<sequence length="401" mass="42938">MPTQKFIFGFVVGVPSSLAALAAIDALKNGLIRGEVSTTAGVLVVLTTNLCVLNIILLRPRLRSTHLQIKTAFKTSALPPLRDQQARTVPSISQHEHDAVPRSLPVLLVLILFNYALAFGTRFASRSADHPDADQAQVFDTDSDDTLIDESESKTALGSAPASPATPSPVSPSILTVTRNHLELPNSTSSQVKIEAVQPRANLNSSVAATPVPPAPVTAVQNIIVKAKNDWKPLRPISIQWARGGCPTRITIPSPTPLHGSASEFVPKVRTAGFVADKNTGRSSAASSIAVAPPVVVAKKPLFLATPPTFWRPGGCAVPIVAPVNEFCALVSFFGSFGALLAFTTLFELHHGRLDEFSYRKPWAGRVIPQLRIRAAHSSLFFLRWASFGRNICLSNCLESG</sequence>